<evidence type="ECO:0000313" key="2">
    <source>
        <dbReference type="EMBL" id="OGL79868.1"/>
    </source>
</evidence>
<evidence type="ECO:0000313" key="3">
    <source>
        <dbReference type="Proteomes" id="UP000176897"/>
    </source>
</evidence>
<dbReference type="InterPro" id="IPR029033">
    <property type="entry name" value="His_PPase_superfam"/>
</dbReference>
<name>A0A1F7UQ87_9BACT</name>
<organism evidence="2 3">
    <name type="scientific">Candidatus Uhrbacteria bacterium RIFCSPLOWO2_01_FULL_47_24</name>
    <dbReference type="NCBI Taxonomy" id="1802401"/>
    <lineage>
        <taxon>Bacteria</taxon>
        <taxon>Candidatus Uhriibacteriota</taxon>
    </lineage>
</organism>
<accession>A0A1F7UQ87</accession>
<evidence type="ECO:0000256" key="1">
    <source>
        <dbReference type="SAM" id="MobiDB-lite"/>
    </source>
</evidence>
<feature type="compositionally biased region" description="Basic and acidic residues" evidence="1">
    <location>
        <begin position="1"/>
        <end position="12"/>
    </location>
</feature>
<dbReference type="SUPFAM" id="SSF53254">
    <property type="entry name" value="Phosphoglycerate mutase-like"/>
    <property type="match status" value="1"/>
</dbReference>
<dbReference type="AlphaFoldDB" id="A0A1F7UQ87"/>
<gene>
    <name evidence="2" type="ORF">A3B21_00550</name>
</gene>
<reference evidence="2 3" key="1">
    <citation type="journal article" date="2016" name="Nat. Commun.">
        <title>Thousands of microbial genomes shed light on interconnected biogeochemical processes in an aquifer system.</title>
        <authorList>
            <person name="Anantharaman K."/>
            <person name="Brown C.T."/>
            <person name="Hug L.A."/>
            <person name="Sharon I."/>
            <person name="Castelle C.J."/>
            <person name="Probst A.J."/>
            <person name="Thomas B.C."/>
            <person name="Singh A."/>
            <person name="Wilkins M.J."/>
            <person name="Karaoz U."/>
            <person name="Brodie E.L."/>
            <person name="Williams K.H."/>
            <person name="Hubbard S.S."/>
            <person name="Banfield J.F."/>
        </authorList>
    </citation>
    <scope>NUCLEOTIDE SEQUENCE [LARGE SCALE GENOMIC DNA]</scope>
</reference>
<protein>
    <submittedName>
        <fullName evidence="2">Uncharacterized protein</fullName>
    </submittedName>
</protein>
<comment type="caution">
    <text evidence="2">The sequence shown here is derived from an EMBL/GenBank/DDBJ whole genome shotgun (WGS) entry which is preliminary data.</text>
</comment>
<sequence length="191" mass="21302">MSVAEGRERFGDAFDPADPPLSNKAKEGAVRLTDDLQKAFGSPTMIFHSPKLRCMQTAAPAIERFGQHHKGGVLVVSLNTLAQPDSGDVDPNHPNARPDGLVIYGPPSTDRQWLQWFGTSFWTIRALTSAQEGTIWVFTHRPLVACARWVAQRRFCPLSNGETIDALDKSLLPYCIFKIDTNTIWKEVPRE</sequence>
<dbReference type="Proteomes" id="UP000176897">
    <property type="component" value="Unassembled WGS sequence"/>
</dbReference>
<feature type="region of interest" description="Disordered" evidence="1">
    <location>
        <begin position="1"/>
        <end position="24"/>
    </location>
</feature>
<proteinExistence type="predicted"/>
<dbReference type="Gene3D" id="3.40.50.1240">
    <property type="entry name" value="Phosphoglycerate mutase-like"/>
    <property type="match status" value="1"/>
</dbReference>
<dbReference type="EMBL" id="MGEJ01000022">
    <property type="protein sequence ID" value="OGL79868.1"/>
    <property type="molecule type" value="Genomic_DNA"/>
</dbReference>